<name>A0A6A7VPG2_9BACT</name>
<dbReference type="EMBL" id="VZAZ01000016">
    <property type="protein sequence ID" value="MQO54885.1"/>
    <property type="molecule type" value="Genomic_DNA"/>
</dbReference>
<dbReference type="InterPro" id="IPR029044">
    <property type="entry name" value="Nucleotide-diphossugar_trans"/>
</dbReference>
<evidence type="ECO:0000259" key="1">
    <source>
        <dbReference type="Pfam" id="PF00535"/>
    </source>
</evidence>
<dbReference type="AlphaFoldDB" id="A0A6A7VPG2"/>
<feature type="domain" description="Glycosyltransferase 2-like" evidence="1">
    <location>
        <begin position="6"/>
        <end position="162"/>
    </location>
</feature>
<dbReference type="InterPro" id="IPR001173">
    <property type="entry name" value="Glyco_trans_2-like"/>
</dbReference>
<proteinExistence type="predicted"/>
<dbReference type="PANTHER" id="PTHR22916">
    <property type="entry name" value="GLYCOSYLTRANSFERASE"/>
    <property type="match status" value="1"/>
</dbReference>
<gene>
    <name evidence="2" type="ORF">F7D42_03990</name>
</gene>
<keyword evidence="2" id="KW-0808">Transferase</keyword>
<accession>A0A6A7VPG2</accession>
<dbReference type="PANTHER" id="PTHR22916:SF3">
    <property type="entry name" value="UDP-GLCNAC:BETAGAL BETA-1,3-N-ACETYLGLUCOSAMINYLTRANSFERASE-LIKE PROTEIN 1"/>
    <property type="match status" value="1"/>
</dbReference>
<dbReference type="SUPFAM" id="SSF53448">
    <property type="entry name" value="Nucleotide-diphospho-sugar transferases"/>
    <property type="match status" value="1"/>
</dbReference>
<dbReference type="Proteomes" id="UP000358159">
    <property type="component" value="Unassembled WGS sequence"/>
</dbReference>
<comment type="caution">
    <text evidence="2">The sequence shown here is derived from an EMBL/GenBank/DDBJ whole genome shotgun (WGS) entry which is preliminary data.</text>
</comment>
<reference evidence="2 3" key="1">
    <citation type="submission" date="2019-09" db="EMBL/GenBank/DDBJ databases">
        <title>Distinct polysaccharide growth profiles of human intestinal Prevotella copri isolates.</title>
        <authorList>
            <person name="Fehlner-Peach H."/>
            <person name="Magnabosco C."/>
            <person name="Raghavan V."/>
            <person name="Scher J.U."/>
            <person name="Tett A."/>
            <person name="Cox L.M."/>
            <person name="Gottsegen C."/>
            <person name="Watters A."/>
            <person name="Wiltshire- Gordon J.D."/>
            <person name="Segata N."/>
            <person name="Bonneau R."/>
            <person name="Littman D.R."/>
        </authorList>
    </citation>
    <scope>NUCLEOTIDE SEQUENCE [LARGE SCALE GENOMIC DNA]</scope>
    <source>
        <strain evidence="2 3">BVe41219</strain>
    </source>
</reference>
<organism evidence="2 3">
    <name type="scientific">Segatella copri</name>
    <dbReference type="NCBI Taxonomy" id="165179"/>
    <lineage>
        <taxon>Bacteria</taxon>
        <taxon>Pseudomonadati</taxon>
        <taxon>Bacteroidota</taxon>
        <taxon>Bacteroidia</taxon>
        <taxon>Bacteroidales</taxon>
        <taxon>Prevotellaceae</taxon>
        <taxon>Segatella</taxon>
    </lineage>
</organism>
<evidence type="ECO:0000313" key="3">
    <source>
        <dbReference type="Proteomes" id="UP000358159"/>
    </source>
</evidence>
<evidence type="ECO:0000313" key="2">
    <source>
        <dbReference type="EMBL" id="MQO54885.1"/>
    </source>
</evidence>
<dbReference type="Pfam" id="PF00535">
    <property type="entry name" value="Glycos_transf_2"/>
    <property type="match status" value="1"/>
</dbReference>
<dbReference type="Gene3D" id="3.90.550.10">
    <property type="entry name" value="Spore Coat Polysaccharide Biosynthesis Protein SpsA, Chain A"/>
    <property type="match status" value="1"/>
</dbReference>
<dbReference type="GO" id="GO:0016758">
    <property type="term" value="F:hexosyltransferase activity"/>
    <property type="evidence" value="ECO:0007669"/>
    <property type="project" value="UniProtKB-ARBA"/>
</dbReference>
<protein>
    <submittedName>
        <fullName evidence="2">Glycosyltransferase</fullName>
    </submittedName>
</protein>
<dbReference type="RefSeq" id="WP_153095230.1">
    <property type="nucleotide sequence ID" value="NZ_JAHOMZ010000004.1"/>
</dbReference>
<sequence length="303" mass="34994">MNNIDILMATYNGAKFIASQIRSLQNQTFTDWKLLIHDDGSTDGTIEILNFFCANDKRINIINDGIQFHNCALNFMHLLKYSDATFCIFCDQDDIWLENKLQVMHDFISKKDNSKPQAVYSNSYVYDTETSKISGSASLCIPNNLKDILFMNAGIQGCALMFNSLLRDICCKIPNIIAMHDHVLTLGAATFGELSYISYHLMLYRRHTATVTGATARSLKERIIPFFDSKKRVLDKKHYNAIQSFVETYQNEISDSKMALFNDFFSFEKENRLMRIFHIFIKHYKLYGHSSILAFKVLTRKFI</sequence>